<dbReference type="EMBL" id="LN609528">
    <property type="protein sequence ID" value="CEF61727.1"/>
    <property type="molecule type" value="Genomic_DNA"/>
</dbReference>
<accession>A0A090L0V8</accession>
<dbReference type="WBParaSite" id="SRAE_1000000500.1">
    <property type="protein sequence ID" value="SRAE_1000000500.1"/>
    <property type="gene ID" value="WBGene00256597"/>
</dbReference>
<sequence>MNYLIILILILKTFVIYSISIFNQQGLFDFNNDYYNNNFYNQPLINTRGLYFKRGFVPLNQMKIGEAYGDDLTQFWLICHDCPK</sequence>
<proteinExistence type="predicted"/>
<evidence type="ECO:0000313" key="2">
    <source>
        <dbReference type="Proteomes" id="UP000035682"/>
    </source>
</evidence>
<evidence type="ECO:0000313" key="3">
    <source>
        <dbReference type="WBParaSite" id="SRAE_1000000500.1"/>
    </source>
</evidence>
<dbReference type="Proteomes" id="UP000035682">
    <property type="component" value="Unplaced"/>
</dbReference>
<reference evidence="1 2" key="1">
    <citation type="submission" date="2014-09" db="EMBL/GenBank/DDBJ databases">
        <authorList>
            <person name="Martin A.A."/>
        </authorList>
    </citation>
    <scope>NUCLEOTIDE SEQUENCE</scope>
    <source>
        <strain evidence="2">ED321</strain>
        <strain evidence="1">ED321 Heterogonic</strain>
    </source>
</reference>
<keyword evidence="2" id="KW-1185">Reference proteome</keyword>
<dbReference type="RefSeq" id="XP_024500929.1">
    <property type="nucleotide sequence ID" value="XM_024646786.1"/>
</dbReference>
<evidence type="ECO:0000313" key="1">
    <source>
        <dbReference type="EMBL" id="CEF61727.1"/>
    </source>
</evidence>
<dbReference type="GeneID" id="36374092"/>
<protein>
    <submittedName>
        <fullName evidence="1 3">Uncharacterized protein</fullName>
    </submittedName>
</protein>
<dbReference type="AlphaFoldDB" id="A0A090L0V8"/>
<dbReference type="WormBase" id="SRAE_1000000500">
    <property type="protein sequence ID" value="SRP02872"/>
    <property type="gene ID" value="WBGene00256597"/>
</dbReference>
<evidence type="ECO:0000313" key="4">
    <source>
        <dbReference type="WormBase" id="SRAE_1000000500"/>
    </source>
</evidence>
<organism evidence="1">
    <name type="scientific">Strongyloides ratti</name>
    <name type="common">Parasitic roundworm</name>
    <dbReference type="NCBI Taxonomy" id="34506"/>
    <lineage>
        <taxon>Eukaryota</taxon>
        <taxon>Metazoa</taxon>
        <taxon>Ecdysozoa</taxon>
        <taxon>Nematoda</taxon>
        <taxon>Chromadorea</taxon>
        <taxon>Rhabditida</taxon>
        <taxon>Tylenchina</taxon>
        <taxon>Panagrolaimomorpha</taxon>
        <taxon>Strongyloidoidea</taxon>
        <taxon>Strongyloididae</taxon>
        <taxon>Strongyloides</taxon>
    </lineage>
</organism>
<gene>
    <name evidence="1 3 4" type="ORF">SRAE_1000000500</name>
</gene>
<dbReference type="CTD" id="36374092"/>
<name>A0A090L0V8_STRRB</name>
<reference evidence="3" key="2">
    <citation type="submission" date="2020-12" db="UniProtKB">
        <authorList>
            <consortium name="WormBaseParasite"/>
        </authorList>
    </citation>
    <scope>IDENTIFICATION</scope>
</reference>